<evidence type="ECO:0000256" key="1">
    <source>
        <dbReference type="ARBA" id="ARBA00001554"/>
    </source>
</evidence>
<dbReference type="GO" id="GO:0008124">
    <property type="term" value="F:4-alpha-hydroxytetrahydrobiopterin dehydratase activity"/>
    <property type="evidence" value="ECO:0007669"/>
    <property type="project" value="UniProtKB-EC"/>
</dbReference>
<keyword evidence="6" id="KW-1185">Reference proteome</keyword>
<comment type="catalytic activity">
    <reaction evidence="1 4">
        <text>(4aS,6R)-4a-hydroxy-L-erythro-5,6,7,8-tetrahydrobiopterin = (6R)-L-erythro-6,7-dihydrobiopterin + H2O</text>
        <dbReference type="Rhea" id="RHEA:11920"/>
        <dbReference type="ChEBI" id="CHEBI:15377"/>
        <dbReference type="ChEBI" id="CHEBI:15642"/>
        <dbReference type="ChEBI" id="CHEBI:43120"/>
        <dbReference type="EC" id="4.2.1.96"/>
    </reaction>
</comment>
<dbReference type="CDD" id="cd00914">
    <property type="entry name" value="PCD_DCoH_subfamily_b"/>
    <property type="match status" value="1"/>
</dbReference>
<gene>
    <name evidence="5" type="ORF">LIN78_03800</name>
</gene>
<dbReference type="InterPro" id="IPR036428">
    <property type="entry name" value="PCD_sf"/>
</dbReference>
<evidence type="ECO:0000256" key="3">
    <source>
        <dbReference type="ARBA" id="ARBA00023239"/>
    </source>
</evidence>
<protein>
    <recommendedName>
        <fullName evidence="4">Putative pterin-4-alpha-carbinolamine dehydratase</fullName>
        <shortName evidence="4">PHS</shortName>
        <ecNumber evidence="4">4.2.1.96</ecNumber>
    </recommendedName>
    <alternativeName>
        <fullName evidence="4">4-alpha-hydroxy-tetrahydropterin dehydratase</fullName>
    </alternativeName>
    <alternativeName>
        <fullName evidence="4">Pterin carbinolamine dehydratase</fullName>
        <shortName evidence="4">PCD</shortName>
    </alternativeName>
</protein>
<name>A0ABS8D3C6_9NEIS</name>
<sequence length="101" mass="11385">MSRQLLDAVMLQEAMVALSSNGWKLVQEDKAIYKAFVFKDFSEAFGFMSRAALDAHQLDHHPEWFNVYNKVNVTLNTHDAGGITALDIELANRMDAIQQKG</sequence>
<dbReference type="HAMAP" id="MF_00434">
    <property type="entry name" value="Pterin_4_alpha"/>
    <property type="match status" value="1"/>
</dbReference>
<dbReference type="Proteomes" id="UP001165395">
    <property type="component" value="Unassembled WGS sequence"/>
</dbReference>
<dbReference type="NCBIfam" id="NF002018">
    <property type="entry name" value="PRK00823.1-3"/>
    <property type="match status" value="1"/>
</dbReference>
<dbReference type="InterPro" id="IPR001533">
    <property type="entry name" value="Pterin_deHydtase"/>
</dbReference>
<evidence type="ECO:0000313" key="6">
    <source>
        <dbReference type="Proteomes" id="UP001165395"/>
    </source>
</evidence>
<dbReference type="EMBL" id="JAJBZT010000002">
    <property type="protein sequence ID" value="MCB6182676.1"/>
    <property type="molecule type" value="Genomic_DNA"/>
</dbReference>
<dbReference type="RefSeq" id="WP_227178652.1">
    <property type="nucleotide sequence ID" value="NZ_JAJBZT010000002.1"/>
</dbReference>
<accession>A0ABS8D3C6</accession>
<dbReference type="PANTHER" id="PTHR12599:SF0">
    <property type="entry name" value="PTERIN-4-ALPHA-CARBINOLAMINE DEHYDRATASE"/>
    <property type="match status" value="1"/>
</dbReference>
<evidence type="ECO:0000256" key="4">
    <source>
        <dbReference type="HAMAP-Rule" id="MF_00434"/>
    </source>
</evidence>
<comment type="similarity">
    <text evidence="2 4">Belongs to the pterin-4-alpha-carbinolamine dehydratase family.</text>
</comment>
<keyword evidence="3 4" id="KW-0456">Lyase</keyword>
<dbReference type="EC" id="4.2.1.96" evidence="4"/>
<reference evidence="5" key="1">
    <citation type="submission" date="2021-10" db="EMBL/GenBank/DDBJ databases">
        <title>The complete genome sequence of Leeia sp. TBRC 13508.</title>
        <authorList>
            <person name="Charoenyingcharoen P."/>
            <person name="Yukphan P."/>
        </authorList>
    </citation>
    <scope>NUCLEOTIDE SEQUENCE</scope>
    <source>
        <strain evidence="5">TBRC 13508</strain>
    </source>
</reference>
<comment type="caution">
    <text evidence="5">The sequence shown here is derived from an EMBL/GenBank/DDBJ whole genome shotgun (WGS) entry which is preliminary data.</text>
</comment>
<dbReference type="SUPFAM" id="SSF55248">
    <property type="entry name" value="PCD-like"/>
    <property type="match status" value="1"/>
</dbReference>
<dbReference type="PANTHER" id="PTHR12599">
    <property type="entry name" value="PTERIN-4-ALPHA-CARBINOLAMINE DEHYDRATASE"/>
    <property type="match status" value="1"/>
</dbReference>
<evidence type="ECO:0000313" key="5">
    <source>
        <dbReference type="EMBL" id="MCB6182676.1"/>
    </source>
</evidence>
<dbReference type="Pfam" id="PF01329">
    <property type="entry name" value="Pterin_4a"/>
    <property type="match status" value="1"/>
</dbReference>
<evidence type="ECO:0000256" key="2">
    <source>
        <dbReference type="ARBA" id="ARBA00006472"/>
    </source>
</evidence>
<organism evidence="5 6">
    <name type="scientific">Leeia speluncae</name>
    <dbReference type="NCBI Taxonomy" id="2884804"/>
    <lineage>
        <taxon>Bacteria</taxon>
        <taxon>Pseudomonadati</taxon>
        <taxon>Pseudomonadota</taxon>
        <taxon>Betaproteobacteria</taxon>
        <taxon>Neisseriales</taxon>
        <taxon>Leeiaceae</taxon>
        <taxon>Leeia</taxon>
    </lineage>
</organism>
<proteinExistence type="inferred from homology"/>
<dbReference type="Gene3D" id="3.30.1360.20">
    <property type="entry name" value="Transcriptional coactivator/pterin dehydratase"/>
    <property type="match status" value="1"/>
</dbReference>